<dbReference type="Pfam" id="PF03514">
    <property type="entry name" value="GRAS"/>
    <property type="match status" value="1"/>
</dbReference>
<feature type="compositionally biased region" description="Low complexity" evidence="3">
    <location>
        <begin position="65"/>
        <end position="75"/>
    </location>
</feature>
<dbReference type="InterPro" id="IPR005202">
    <property type="entry name" value="TF_GRAS"/>
</dbReference>
<dbReference type="PANTHER" id="PTHR31636">
    <property type="entry name" value="OSJNBA0084A10.13 PROTEIN-RELATED"/>
    <property type="match status" value="1"/>
</dbReference>
<keyword evidence="5" id="KW-1185">Reference proteome</keyword>
<comment type="caution">
    <text evidence="4">The sequence shown here is derived from an EMBL/GenBank/DDBJ whole genome shotgun (WGS) entry which is preliminary data.</text>
</comment>
<accession>A0A9D4ZM61</accession>
<dbReference type="EMBL" id="JABFUD020000004">
    <property type="protein sequence ID" value="KAI5080798.1"/>
    <property type="molecule type" value="Genomic_DNA"/>
</dbReference>
<evidence type="ECO:0000256" key="3">
    <source>
        <dbReference type="SAM" id="MobiDB-lite"/>
    </source>
</evidence>
<organism evidence="4 5">
    <name type="scientific">Adiantum capillus-veneris</name>
    <name type="common">Maidenhair fern</name>
    <dbReference type="NCBI Taxonomy" id="13818"/>
    <lineage>
        <taxon>Eukaryota</taxon>
        <taxon>Viridiplantae</taxon>
        <taxon>Streptophyta</taxon>
        <taxon>Embryophyta</taxon>
        <taxon>Tracheophyta</taxon>
        <taxon>Polypodiopsida</taxon>
        <taxon>Polypodiidae</taxon>
        <taxon>Polypodiales</taxon>
        <taxon>Pteridineae</taxon>
        <taxon>Pteridaceae</taxon>
        <taxon>Vittarioideae</taxon>
        <taxon>Adiantum</taxon>
    </lineage>
</organism>
<evidence type="ECO:0000256" key="1">
    <source>
        <dbReference type="ARBA" id="ARBA00023015"/>
    </source>
</evidence>
<gene>
    <name evidence="4" type="ORF">GOP47_0003981</name>
</gene>
<evidence type="ECO:0000313" key="5">
    <source>
        <dbReference type="Proteomes" id="UP000886520"/>
    </source>
</evidence>
<sequence>MAFRSPDMEYMKGKPAIPSLPFGTNFNTQIPTFEEIRSIWDEHLFSPSKVSGTPDSVLALPLGDSPPLGSEESSPSPFELDVEFLLCNAQCDENCRNKEHFNDMIITNGDQIMQEPYDSCVYHHASYLSSPDHSGEDHYEHIEEDALVTESFEEKADSDLDNTNNVIITSHNNIHGENHVRKQIVAAQGPVGVDVILRQHIKEYLGRELQEELALCGCAHIIKKEKDEEESGCSPALDHHLECNMRSDYGIWVMWMQERRMRNEGIDLVQRLLACAEAVACRDAHQAQSLLQGVQELASPFGDSLQRVAFCFMKGLAARLKQHNNAGSATGNPFPASATKGNGFNSKYKMQSVLSMPHSLMWTTAPEEALRRQEAFRSMYNVCPYVRFGHFIANSVILEAVEGEEAIHVIDLGMSDGLQWPALIHGLASRPGSPPKLLRITSVGTFTSQLAEELGKFLQQEAISASLNFEFNAVHQPLENIATAELNIRAGEVIIVNSVLRLHCVVKESRGSLNNVLHAIHELSPKVLTLVEQDANHNGPFFLGRFMEALHYYSAIFDSLQSTMPRYNTCRINIEQWHLAHEIRNIVACEGPTRVERHERVDQWRRRMSRAGFQLAPIRLEGQARNWLNAHYSSFKEDYTLSDEKGCLVLGWKGKPIIAASAWRC</sequence>
<reference evidence="4" key="1">
    <citation type="submission" date="2021-01" db="EMBL/GenBank/DDBJ databases">
        <title>Adiantum capillus-veneris genome.</title>
        <authorList>
            <person name="Fang Y."/>
            <person name="Liao Q."/>
        </authorList>
    </citation>
    <scope>NUCLEOTIDE SEQUENCE</scope>
    <source>
        <strain evidence="4">H3</strain>
        <tissue evidence="4">Leaf</tissue>
    </source>
</reference>
<dbReference type="Proteomes" id="UP000886520">
    <property type="component" value="Chromosome 4"/>
</dbReference>
<keyword evidence="2" id="KW-0804">Transcription</keyword>
<proteinExistence type="predicted"/>
<evidence type="ECO:0000256" key="2">
    <source>
        <dbReference type="ARBA" id="ARBA00023163"/>
    </source>
</evidence>
<dbReference type="AlphaFoldDB" id="A0A9D4ZM61"/>
<feature type="region of interest" description="Disordered" evidence="3">
    <location>
        <begin position="56"/>
        <end position="75"/>
    </location>
</feature>
<evidence type="ECO:0000313" key="4">
    <source>
        <dbReference type="EMBL" id="KAI5080798.1"/>
    </source>
</evidence>
<dbReference type="PROSITE" id="PS50985">
    <property type="entry name" value="GRAS"/>
    <property type="match status" value="1"/>
</dbReference>
<protein>
    <submittedName>
        <fullName evidence="4">Uncharacterized protein</fullName>
    </submittedName>
</protein>
<name>A0A9D4ZM61_ADICA</name>
<keyword evidence="1" id="KW-0805">Transcription regulation</keyword>
<dbReference type="OrthoDB" id="1861598at2759"/>